<sequence length="94" mass="10267">MADKVEVLNVNQPGQVGRVDAAKYNAMKSAMLSTVTATPMTAAQMKAGVLRQLPDDVFPGGSTAGWWLKCVQLDLEARDILQRHQTKPLTWSLV</sequence>
<evidence type="ECO:0000313" key="2">
    <source>
        <dbReference type="Proteomes" id="UP001138961"/>
    </source>
</evidence>
<name>A0ABS8BX74_9RHOB</name>
<dbReference type="Proteomes" id="UP001138961">
    <property type="component" value="Unassembled WGS sequence"/>
</dbReference>
<accession>A0ABS8BX74</accession>
<comment type="caution">
    <text evidence="1">The sequence shown here is derived from an EMBL/GenBank/DDBJ whole genome shotgun (WGS) entry which is preliminary data.</text>
</comment>
<protein>
    <submittedName>
        <fullName evidence="1">Uncharacterized protein</fullName>
    </submittedName>
</protein>
<proteinExistence type="predicted"/>
<organism evidence="1 2">
    <name type="scientific">Loktanella gaetbuli</name>
    <dbReference type="NCBI Taxonomy" id="2881335"/>
    <lineage>
        <taxon>Bacteria</taxon>
        <taxon>Pseudomonadati</taxon>
        <taxon>Pseudomonadota</taxon>
        <taxon>Alphaproteobacteria</taxon>
        <taxon>Rhodobacterales</taxon>
        <taxon>Roseobacteraceae</taxon>
        <taxon>Loktanella</taxon>
    </lineage>
</organism>
<reference evidence="1" key="1">
    <citation type="submission" date="2021-10" db="EMBL/GenBank/DDBJ databases">
        <title>Loktanella gaetbuli sp. nov., isolated from a tidal flat.</title>
        <authorList>
            <person name="Park S."/>
            <person name="Yoon J.-H."/>
        </authorList>
    </citation>
    <scope>NUCLEOTIDE SEQUENCE</scope>
    <source>
        <strain evidence="1">TSTF-M6</strain>
    </source>
</reference>
<gene>
    <name evidence="1" type="ORF">LGQ03_13850</name>
</gene>
<dbReference type="RefSeq" id="WP_226748874.1">
    <property type="nucleotide sequence ID" value="NZ_JAJATZ010000007.1"/>
</dbReference>
<dbReference type="InterPro" id="IPR054233">
    <property type="entry name" value="DUF6958"/>
</dbReference>
<dbReference type="Pfam" id="PF22278">
    <property type="entry name" value="DUF6958"/>
    <property type="match status" value="1"/>
</dbReference>
<keyword evidence="2" id="KW-1185">Reference proteome</keyword>
<dbReference type="EMBL" id="JAJATZ010000007">
    <property type="protein sequence ID" value="MCB5200327.1"/>
    <property type="molecule type" value="Genomic_DNA"/>
</dbReference>
<evidence type="ECO:0000313" key="1">
    <source>
        <dbReference type="EMBL" id="MCB5200327.1"/>
    </source>
</evidence>